<keyword evidence="3" id="KW-0443">Lipid metabolism</keyword>
<dbReference type="AlphaFoldDB" id="A0A9D1AJX6"/>
<dbReference type="PROSITE" id="PS00061">
    <property type="entry name" value="ADH_SHORT"/>
    <property type="match status" value="1"/>
</dbReference>
<evidence type="ECO:0000256" key="1">
    <source>
        <dbReference type="ARBA" id="ARBA00006484"/>
    </source>
</evidence>
<dbReference type="PRINTS" id="PR00081">
    <property type="entry name" value="GDHRDH"/>
</dbReference>
<sequence>MKTVLITGASGGIGQAMAVAFAQNGYAVAVHCRSQQQAAQALKEQILALGQDCAVFCADLTQAEQAKVLCRQVLDRFGRVDVLVNNAGAAEEILFSDVEEDHWDYILDCNLKSAYRMIHGLLPNFYRQQKGVILNISSVWGQVGAACEAVYSAAKAGLIGLTKALAKELALNGIRVNCIAPGAIDTPMNACYSQEELAEFCKTVPMERLGRPEEVAAAAVFLASDQASYITGQVLGVNGGMV</sequence>
<dbReference type="SUPFAM" id="SSF51735">
    <property type="entry name" value="NAD(P)-binding Rossmann-fold domains"/>
    <property type="match status" value="1"/>
</dbReference>
<dbReference type="InterPro" id="IPR050259">
    <property type="entry name" value="SDR"/>
</dbReference>
<comment type="similarity">
    <text evidence="1">Belongs to the short-chain dehydrogenases/reductases (SDR) family.</text>
</comment>
<dbReference type="InterPro" id="IPR020904">
    <property type="entry name" value="Sc_DH/Rdtase_CS"/>
</dbReference>
<dbReference type="EMBL" id="DVGY01000175">
    <property type="protein sequence ID" value="HIR41683.1"/>
    <property type="molecule type" value="Genomic_DNA"/>
</dbReference>
<dbReference type="PRINTS" id="PR00080">
    <property type="entry name" value="SDRFAMILY"/>
</dbReference>
<dbReference type="NCBIfam" id="NF005559">
    <property type="entry name" value="PRK07231.1"/>
    <property type="match status" value="1"/>
</dbReference>
<dbReference type="InterPro" id="IPR036291">
    <property type="entry name" value="NAD(P)-bd_dom_sf"/>
</dbReference>
<evidence type="ECO:0000313" key="5">
    <source>
        <dbReference type="Proteomes" id="UP000886749"/>
    </source>
</evidence>
<comment type="caution">
    <text evidence="4">The sequence shown here is derived from an EMBL/GenBank/DDBJ whole genome shotgun (WGS) entry which is preliminary data.</text>
</comment>
<dbReference type="Proteomes" id="UP000886749">
    <property type="component" value="Unassembled WGS sequence"/>
</dbReference>
<gene>
    <name evidence="4" type="primary">fabG</name>
    <name evidence="4" type="ORF">IAB36_07640</name>
</gene>
<name>A0A9D1AJX6_9FIRM</name>
<organism evidence="4 5">
    <name type="scientific">Candidatus Egerieicola pullicola</name>
    <dbReference type="NCBI Taxonomy" id="2840775"/>
    <lineage>
        <taxon>Bacteria</taxon>
        <taxon>Bacillati</taxon>
        <taxon>Bacillota</taxon>
        <taxon>Clostridia</taxon>
        <taxon>Eubacteriales</taxon>
        <taxon>Oscillospiraceae</taxon>
        <taxon>Oscillospiraceae incertae sedis</taxon>
        <taxon>Candidatus Egerieicola</taxon>
    </lineage>
</organism>
<dbReference type="Gene3D" id="3.40.50.720">
    <property type="entry name" value="NAD(P)-binding Rossmann-like Domain"/>
    <property type="match status" value="1"/>
</dbReference>
<dbReference type="GO" id="GO:0016491">
    <property type="term" value="F:oxidoreductase activity"/>
    <property type="evidence" value="ECO:0007669"/>
    <property type="project" value="UniProtKB-KW"/>
</dbReference>
<reference evidence="4" key="1">
    <citation type="submission" date="2020-10" db="EMBL/GenBank/DDBJ databases">
        <authorList>
            <person name="Gilroy R."/>
        </authorList>
    </citation>
    <scope>NUCLEOTIDE SEQUENCE</scope>
    <source>
        <strain evidence="4">CHK184-25365</strain>
    </source>
</reference>
<reference evidence="4" key="2">
    <citation type="journal article" date="2021" name="PeerJ">
        <title>Extensive microbial diversity within the chicken gut microbiome revealed by metagenomics and culture.</title>
        <authorList>
            <person name="Gilroy R."/>
            <person name="Ravi A."/>
            <person name="Getino M."/>
            <person name="Pursley I."/>
            <person name="Horton D.L."/>
            <person name="Alikhan N.F."/>
            <person name="Baker D."/>
            <person name="Gharbi K."/>
            <person name="Hall N."/>
            <person name="Watson M."/>
            <person name="Adriaenssens E.M."/>
            <person name="Foster-Nyarko E."/>
            <person name="Jarju S."/>
            <person name="Secka A."/>
            <person name="Antonio M."/>
            <person name="Oren A."/>
            <person name="Chaudhuri R.R."/>
            <person name="La Ragione R."/>
            <person name="Hildebrand F."/>
            <person name="Pallen M.J."/>
        </authorList>
    </citation>
    <scope>NUCLEOTIDE SEQUENCE</scope>
    <source>
        <strain evidence="4">CHK184-25365</strain>
    </source>
</reference>
<proteinExistence type="inferred from homology"/>
<protein>
    <submittedName>
        <fullName evidence="4">3-oxoacyl-ACP reductase FabG</fullName>
    </submittedName>
</protein>
<dbReference type="PANTHER" id="PTHR42879:SF2">
    <property type="entry name" value="3-OXOACYL-[ACYL-CARRIER-PROTEIN] REDUCTASE FABG"/>
    <property type="match status" value="1"/>
</dbReference>
<keyword evidence="2" id="KW-0560">Oxidoreductase</keyword>
<dbReference type="Pfam" id="PF13561">
    <property type="entry name" value="adh_short_C2"/>
    <property type="match status" value="1"/>
</dbReference>
<accession>A0A9D1AJX6</accession>
<evidence type="ECO:0000256" key="2">
    <source>
        <dbReference type="ARBA" id="ARBA00023002"/>
    </source>
</evidence>
<dbReference type="GO" id="GO:0032787">
    <property type="term" value="P:monocarboxylic acid metabolic process"/>
    <property type="evidence" value="ECO:0007669"/>
    <property type="project" value="UniProtKB-ARBA"/>
</dbReference>
<dbReference type="GO" id="GO:0008202">
    <property type="term" value="P:steroid metabolic process"/>
    <property type="evidence" value="ECO:0007669"/>
    <property type="project" value="UniProtKB-KW"/>
</dbReference>
<dbReference type="NCBIfam" id="NF009466">
    <property type="entry name" value="PRK12826.1-2"/>
    <property type="match status" value="1"/>
</dbReference>
<evidence type="ECO:0000313" key="4">
    <source>
        <dbReference type="EMBL" id="HIR41683.1"/>
    </source>
</evidence>
<dbReference type="NCBIfam" id="NF047420">
    <property type="entry name" value="EF_P_mod_YmfI"/>
    <property type="match status" value="1"/>
</dbReference>
<dbReference type="InterPro" id="IPR002347">
    <property type="entry name" value="SDR_fam"/>
</dbReference>
<evidence type="ECO:0000256" key="3">
    <source>
        <dbReference type="ARBA" id="ARBA00023221"/>
    </source>
</evidence>
<dbReference type="FunFam" id="3.40.50.720:FF:000173">
    <property type="entry name" value="3-oxoacyl-[acyl-carrier protein] reductase"/>
    <property type="match status" value="1"/>
</dbReference>
<keyword evidence="3" id="KW-0753">Steroid metabolism</keyword>
<dbReference type="PANTHER" id="PTHR42879">
    <property type="entry name" value="3-OXOACYL-(ACYL-CARRIER-PROTEIN) REDUCTASE"/>
    <property type="match status" value="1"/>
</dbReference>